<sequence length="644" mass="74354">MSEQIPFKVLIISPTPTWPLNFGNRKRIFSICEQLKKNGMYLHFVHYASEADWRGGYPLEYAEKMRNQWDVVDHIFPSKPIHDAPQNGLDHEVDEWWDWVIQHHIEQLTKRTHFNLCIVNYTWLSKALEFVPEPVFKVLDTHDKFSGRRELLERNGLEKEFFHTTTTGEKLGLDRADLVWAIKEQERNDFISMGVLTEVRTLVHLDVGVDEIEPRSDFDFLKVGIIGAANNINKYNFESFYHNAIKVFSEFIPALKVYIAGSVCSELDILENEYFEFCGYVEKLDEFYADVDVLVIPMAFSTGLKIKVAEAISFGKPFLSHLHASEGFDLVDDCHKLQSFEAMALELTRIAYDPDRLSAMREESLIAKKNVAVRIEEEIQYIVSQLTKRCHAVVVVPKQYGDKSSVLHWLAEERLEYVRLQYSDYLVFRCCDIISSNGHSVDVKNISKDQLANTIRLVDPCIVINLDEFLNLDKFDFKCRYLGFSAGCTDKRDHVLSDFYSTEAESYHPLFGLVWPSFLQKLIDRERKHVLVLGPITPVVKFYSELIIPGEEVGHLELPTFLALDHYLKKLIALPKLVIVAEDGNKLSDVERFILVMCLTCSVKVAALNRPIELFDSPVTLEDREFDLREFSLSKLAQPEKMML</sequence>
<dbReference type="Pfam" id="PF13692">
    <property type="entry name" value="Glyco_trans_1_4"/>
    <property type="match status" value="1"/>
</dbReference>
<dbReference type="RefSeq" id="WP_345419030.1">
    <property type="nucleotide sequence ID" value="NZ_AP031496.1"/>
</dbReference>
<keyword evidence="2" id="KW-1185">Reference proteome</keyword>
<proteinExistence type="predicted"/>
<comment type="caution">
    <text evidence="1">The sequence shown here is derived from an EMBL/GenBank/DDBJ whole genome shotgun (WGS) entry which is preliminary data.</text>
</comment>
<evidence type="ECO:0000313" key="2">
    <source>
        <dbReference type="Proteomes" id="UP001409585"/>
    </source>
</evidence>
<name>A0AAV3TZT3_9ALTE</name>
<organism evidence="1 2">
    <name type="scientific">Halioxenophilus aromaticivorans</name>
    <dbReference type="NCBI Taxonomy" id="1306992"/>
    <lineage>
        <taxon>Bacteria</taxon>
        <taxon>Pseudomonadati</taxon>
        <taxon>Pseudomonadota</taxon>
        <taxon>Gammaproteobacteria</taxon>
        <taxon>Alteromonadales</taxon>
        <taxon>Alteromonadaceae</taxon>
        <taxon>Halioxenophilus</taxon>
    </lineage>
</organism>
<evidence type="ECO:0000313" key="1">
    <source>
        <dbReference type="EMBL" id="GAA4937079.1"/>
    </source>
</evidence>
<dbReference type="SUPFAM" id="SSF53756">
    <property type="entry name" value="UDP-Glycosyltransferase/glycogen phosphorylase"/>
    <property type="match status" value="1"/>
</dbReference>
<dbReference type="EMBL" id="BAABLX010000007">
    <property type="protein sequence ID" value="GAA4937079.1"/>
    <property type="molecule type" value="Genomic_DNA"/>
</dbReference>
<dbReference type="Gene3D" id="3.40.50.2000">
    <property type="entry name" value="Glycogen Phosphorylase B"/>
    <property type="match status" value="1"/>
</dbReference>
<evidence type="ECO:0008006" key="3">
    <source>
        <dbReference type="Google" id="ProtNLM"/>
    </source>
</evidence>
<protein>
    <recommendedName>
        <fullName evidence="3">Glycosyltransferase</fullName>
    </recommendedName>
</protein>
<accession>A0AAV3TZT3</accession>
<gene>
    <name evidence="1" type="ORF">GCM10025791_13520</name>
</gene>
<reference evidence="2" key="1">
    <citation type="journal article" date="2019" name="Int. J. Syst. Evol. Microbiol.">
        <title>The Global Catalogue of Microorganisms (GCM) 10K type strain sequencing project: providing services to taxonomists for standard genome sequencing and annotation.</title>
        <authorList>
            <consortium name="The Broad Institute Genomics Platform"/>
            <consortium name="The Broad Institute Genome Sequencing Center for Infectious Disease"/>
            <person name="Wu L."/>
            <person name="Ma J."/>
        </authorList>
    </citation>
    <scope>NUCLEOTIDE SEQUENCE [LARGE SCALE GENOMIC DNA]</scope>
    <source>
        <strain evidence="2">JCM 19134</strain>
    </source>
</reference>
<dbReference type="Proteomes" id="UP001409585">
    <property type="component" value="Unassembled WGS sequence"/>
</dbReference>
<dbReference type="AlphaFoldDB" id="A0AAV3TZT3"/>